<evidence type="ECO:0000313" key="2">
    <source>
        <dbReference type="Proteomes" id="UP000630923"/>
    </source>
</evidence>
<protein>
    <submittedName>
        <fullName evidence="1">Uncharacterized protein</fullName>
    </submittedName>
</protein>
<reference evidence="1" key="2">
    <citation type="submission" date="2020-09" db="EMBL/GenBank/DDBJ databases">
        <authorList>
            <person name="Sun Q."/>
            <person name="Kim S."/>
        </authorList>
    </citation>
    <scope>NUCLEOTIDE SEQUENCE</scope>
    <source>
        <strain evidence="1">KCTC 42590</strain>
    </source>
</reference>
<accession>A0A919AU34</accession>
<sequence length="99" mass="11168">MPPNVTELSPEVRSGQWTFHWIGFEGDDCRIGGLNIWDHDWKLLKAAPLIVPHPAHPHQRHKVRQFTITDHANVVQFAAGEVSNLVYCIYIPAGQTSTT</sequence>
<evidence type="ECO:0000313" key="1">
    <source>
        <dbReference type="EMBL" id="GHF23861.1"/>
    </source>
</evidence>
<name>A0A919AU34_9PROT</name>
<dbReference type="Proteomes" id="UP000630923">
    <property type="component" value="Unassembled WGS sequence"/>
</dbReference>
<dbReference type="RefSeq" id="WP_191252154.1">
    <property type="nucleotide sequence ID" value="NZ_BNCI01000002.1"/>
</dbReference>
<dbReference type="AlphaFoldDB" id="A0A919AU34"/>
<comment type="caution">
    <text evidence="1">The sequence shown here is derived from an EMBL/GenBank/DDBJ whole genome shotgun (WGS) entry which is preliminary data.</text>
</comment>
<proteinExistence type="predicted"/>
<organism evidence="1 2">
    <name type="scientific">Kordiimonas sediminis</name>
    <dbReference type="NCBI Taxonomy" id="1735581"/>
    <lineage>
        <taxon>Bacteria</taxon>
        <taxon>Pseudomonadati</taxon>
        <taxon>Pseudomonadota</taxon>
        <taxon>Alphaproteobacteria</taxon>
        <taxon>Kordiimonadales</taxon>
        <taxon>Kordiimonadaceae</taxon>
        <taxon>Kordiimonas</taxon>
    </lineage>
</organism>
<gene>
    <name evidence="1" type="ORF">GCM10017044_18040</name>
</gene>
<reference evidence="1" key="1">
    <citation type="journal article" date="2014" name="Int. J. Syst. Evol. Microbiol.">
        <title>Complete genome sequence of Corynebacterium casei LMG S-19264T (=DSM 44701T), isolated from a smear-ripened cheese.</title>
        <authorList>
            <consortium name="US DOE Joint Genome Institute (JGI-PGF)"/>
            <person name="Walter F."/>
            <person name="Albersmeier A."/>
            <person name="Kalinowski J."/>
            <person name="Ruckert C."/>
        </authorList>
    </citation>
    <scope>NUCLEOTIDE SEQUENCE</scope>
    <source>
        <strain evidence="1">KCTC 42590</strain>
    </source>
</reference>
<keyword evidence="2" id="KW-1185">Reference proteome</keyword>
<dbReference type="EMBL" id="BNCI01000002">
    <property type="protein sequence ID" value="GHF23861.1"/>
    <property type="molecule type" value="Genomic_DNA"/>
</dbReference>